<keyword evidence="2" id="KW-1185">Reference proteome</keyword>
<sequence length="60" mass="6465">MTLASNVFVASIPILISLYAEKYRQEDFAQTFPSDPVDLGLPVKEVFDFIIVGGGTAGCI</sequence>
<name>A0A8J2JC30_9HEXA</name>
<dbReference type="EMBL" id="CAJVCH010021301">
    <property type="protein sequence ID" value="CAG7690517.1"/>
    <property type="molecule type" value="Genomic_DNA"/>
</dbReference>
<proteinExistence type="predicted"/>
<feature type="non-terminal residue" evidence="1">
    <location>
        <position position="60"/>
    </location>
</feature>
<dbReference type="Proteomes" id="UP000708208">
    <property type="component" value="Unassembled WGS sequence"/>
</dbReference>
<comment type="caution">
    <text evidence="1">The sequence shown here is derived from an EMBL/GenBank/DDBJ whole genome shotgun (WGS) entry which is preliminary data.</text>
</comment>
<gene>
    <name evidence="1" type="ORF">AFUS01_LOCUS3526</name>
</gene>
<dbReference type="OrthoDB" id="269227at2759"/>
<dbReference type="AlphaFoldDB" id="A0A8J2JC30"/>
<evidence type="ECO:0000313" key="1">
    <source>
        <dbReference type="EMBL" id="CAG7690517.1"/>
    </source>
</evidence>
<evidence type="ECO:0008006" key="3">
    <source>
        <dbReference type="Google" id="ProtNLM"/>
    </source>
</evidence>
<organism evidence="1 2">
    <name type="scientific">Allacma fusca</name>
    <dbReference type="NCBI Taxonomy" id="39272"/>
    <lineage>
        <taxon>Eukaryota</taxon>
        <taxon>Metazoa</taxon>
        <taxon>Ecdysozoa</taxon>
        <taxon>Arthropoda</taxon>
        <taxon>Hexapoda</taxon>
        <taxon>Collembola</taxon>
        <taxon>Symphypleona</taxon>
        <taxon>Sminthuridae</taxon>
        <taxon>Allacma</taxon>
    </lineage>
</organism>
<accession>A0A8J2JC30</accession>
<reference evidence="1" key="1">
    <citation type="submission" date="2021-06" db="EMBL/GenBank/DDBJ databases">
        <authorList>
            <person name="Hodson N. C."/>
            <person name="Mongue J. A."/>
            <person name="Jaron S. K."/>
        </authorList>
    </citation>
    <scope>NUCLEOTIDE SEQUENCE</scope>
</reference>
<protein>
    <recommendedName>
        <fullName evidence="3">Glucose-methanol-choline oxidoreductase N-terminal domain-containing protein</fullName>
    </recommendedName>
</protein>
<evidence type="ECO:0000313" key="2">
    <source>
        <dbReference type="Proteomes" id="UP000708208"/>
    </source>
</evidence>